<feature type="domain" description="Radical SAM core" evidence="3">
    <location>
        <begin position="9"/>
        <end position="245"/>
    </location>
</feature>
<dbReference type="InterPro" id="IPR034505">
    <property type="entry name" value="Coproporphyrinogen-III_oxidase"/>
</dbReference>
<evidence type="ECO:0000256" key="1">
    <source>
        <dbReference type="ARBA" id="ARBA00006100"/>
    </source>
</evidence>
<keyword evidence="2" id="KW-0408">Iron</keyword>
<proteinExistence type="inferred from homology"/>
<dbReference type="SFLD" id="SFLDF00562">
    <property type="entry name" value="HemN-like__clustered_with_heat"/>
    <property type="match status" value="1"/>
</dbReference>
<dbReference type="RefSeq" id="WP_289166427.1">
    <property type="nucleotide sequence ID" value="NZ_JASZZN010000023.1"/>
</dbReference>
<dbReference type="InterPro" id="IPR058240">
    <property type="entry name" value="rSAM_sf"/>
</dbReference>
<dbReference type="SUPFAM" id="SSF102114">
    <property type="entry name" value="Radical SAM enzymes"/>
    <property type="match status" value="1"/>
</dbReference>
<name>A0ABT7PPX9_9BACT</name>
<dbReference type="InterPro" id="IPR023404">
    <property type="entry name" value="rSAM_horseshoe"/>
</dbReference>
<keyword evidence="2" id="KW-0411">Iron-sulfur</keyword>
<dbReference type="InterPro" id="IPR006638">
    <property type="entry name" value="Elp3/MiaA/NifB-like_rSAM"/>
</dbReference>
<organism evidence="4 5">
    <name type="scientific">Roseiconus lacunae</name>
    <dbReference type="NCBI Taxonomy" id="2605694"/>
    <lineage>
        <taxon>Bacteria</taxon>
        <taxon>Pseudomonadati</taxon>
        <taxon>Planctomycetota</taxon>
        <taxon>Planctomycetia</taxon>
        <taxon>Pirellulales</taxon>
        <taxon>Pirellulaceae</taxon>
        <taxon>Roseiconus</taxon>
    </lineage>
</organism>
<keyword evidence="2" id="KW-0349">Heme</keyword>
<dbReference type="EMBL" id="JASZZN010000023">
    <property type="protein sequence ID" value="MDM4018554.1"/>
    <property type="molecule type" value="Genomic_DNA"/>
</dbReference>
<dbReference type="PANTHER" id="PTHR13932:SF5">
    <property type="entry name" value="RADICAL S-ADENOSYL METHIONINE DOMAIN-CONTAINING PROTEIN 1, MITOCHONDRIAL"/>
    <property type="match status" value="1"/>
</dbReference>
<gene>
    <name evidence="4" type="primary">hemW</name>
    <name evidence="4" type="ORF">QTN89_24090</name>
</gene>
<dbReference type="InterPro" id="IPR004559">
    <property type="entry name" value="HemW-like"/>
</dbReference>
<sequence length="389" mass="43575">MKASSSITTPSASCRSLYIHVPFCRHRCGYCNFSVVAGRDDLIDRFLDAITLELQSVRSSTDRPPELETVFIGGGTPTHLDHDRLARLLQAVRDRFDFVADAEWSVEANPEDITTDKLRLLRDLGINRVSLGVQSFNDQKLSTLERSHDGQHVRQIIRDVAEVIENVSIDLIFAAPGETLDNWREDLRLATSLPIKHVSTYALTFEKGTAFWSRRSKGDLHDSPEELELQMYDVAREHFAARGFEHYEISNFGKPGFRCRHNLAYWHGAGWYAAGPGAAAFVDGYRNVNHRSTTSYLKRLEAGQSPIAESEFVSAEQSAREAAAFGVRMIDGVDLQAVSERYGVDLLALCETELRQMLEQGLITRQADRICLTERGIHFADSVAGELLG</sequence>
<keyword evidence="2" id="KW-0143">Chaperone</keyword>
<dbReference type="InterPro" id="IPR007197">
    <property type="entry name" value="rSAM"/>
</dbReference>
<evidence type="ECO:0000313" key="4">
    <source>
        <dbReference type="EMBL" id="MDM4018554.1"/>
    </source>
</evidence>
<evidence type="ECO:0000256" key="2">
    <source>
        <dbReference type="RuleBase" id="RU364116"/>
    </source>
</evidence>
<comment type="subcellular location">
    <subcellularLocation>
        <location evidence="2">Cytoplasm</location>
    </subcellularLocation>
</comment>
<protein>
    <recommendedName>
        <fullName evidence="2">Heme chaperone HemW</fullName>
    </recommendedName>
</protein>
<keyword evidence="5" id="KW-1185">Reference proteome</keyword>
<dbReference type="Pfam" id="PF04055">
    <property type="entry name" value="Radical_SAM"/>
    <property type="match status" value="1"/>
</dbReference>
<dbReference type="PANTHER" id="PTHR13932">
    <property type="entry name" value="COPROPORPHYRINIGEN III OXIDASE"/>
    <property type="match status" value="1"/>
</dbReference>
<dbReference type="Pfam" id="PF06969">
    <property type="entry name" value="HemN_C"/>
    <property type="match status" value="1"/>
</dbReference>
<comment type="caution">
    <text evidence="4">The sequence shown here is derived from an EMBL/GenBank/DDBJ whole genome shotgun (WGS) entry which is preliminary data.</text>
</comment>
<dbReference type="SFLD" id="SFLDG01082">
    <property type="entry name" value="B12-binding_domain_containing"/>
    <property type="match status" value="1"/>
</dbReference>
<comment type="similarity">
    <text evidence="1">Belongs to the anaerobic coproporphyrinogen-III oxidase family. HemW subfamily.</text>
</comment>
<keyword evidence="2" id="KW-0479">Metal-binding</keyword>
<accession>A0ABT7PPX9</accession>
<dbReference type="NCBIfam" id="TIGR00539">
    <property type="entry name" value="hemN_rel"/>
    <property type="match status" value="1"/>
</dbReference>
<dbReference type="SFLD" id="SFLDF00288">
    <property type="entry name" value="HemN-like__clustered_with_nucl"/>
    <property type="match status" value="1"/>
</dbReference>
<evidence type="ECO:0000313" key="5">
    <source>
        <dbReference type="Proteomes" id="UP001239462"/>
    </source>
</evidence>
<dbReference type="SFLD" id="SFLDS00029">
    <property type="entry name" value="Radical_SAM"/>
    <property type="match status" value="1"/>
</dbReference>
<keyword evidence="2" id="KW-0949">S-adenosyl-L-methionine</keyword>
<keyword evidence="2" id="KW-0004">4Fe-4S</keyword>
<dbReference type="PROSITE" id="PS51918">
    <property type="entry name" value="RADICAL_SAM"/>
    <property type="match status" value="1"/>
</dbReference>
<dbReference type="SMART" id="SM00729">
    <property type="entry name" value="Elp3"/>
    <property type="match status" value="1"/>
</dbReference>
<dbReference type="InterPro" id="IPR010723">
    <property type="entry name" value="HemN_C"/>
</dbReference>
<reference evidence="4 5" key="1">
    <citation type="submission" date="2023-06" db="EMBL/GenBank/DDBJ databases">
        <title>Roseiconus lacunae JC819 isolated from Gulf of Mannar region, Tamil Nadu.</title>
        <authorList>
            <person name="Pk S."/>
            <person name="Ch S."/>
            <person name="Ch V.R."/>
        </authorList>
    </citation>
    <scope>NUCLEOTIDE SEQUENCE [LARGE SCALE GENOMIC DNA]</scope>
    <source>
        <strain evidence="4 5">JC819</strain>
    </source>
</reference>
<dbReference type="SFLD" id="SFLDG01065">
    <property type="entry name" value="anaerobic_coproporphyrinogen-I"/>
    <property type="match status" value="1"/>
</dbReference>
<evidence type="ECO:0000259" key="3">
    <source>
        <dbReference type="PROSITE" id="PS51918"/>
    </source>
</evidence>
<keyword evidence="2" id="KW-0963">Cytoplasm</keyword>
<dbReference type="CDD" id="cd01335">
    <property type="entry name" value="Radical_SAM"/>
    <property type="match status" value="1"/>
</dbReference>
<dbReference type="Proteomes" id="UP001239462">
    <property type="component" value="Unassembled WGS sequence"/>
</dbReference>
<dbReference type="Gene3D" id="3.80.30.20">
    <property type="entry name" value="tm_1862 like domain"/>
    <property type="match status" value="1"/>
</dbReference>
<comment type="function">
    <text evidence="2">Probably acts as a heme chaperone, transferring heme to an unknown acceptor. Binds one molecule of heme per monomer, possibly covalently. Binds 1 [4Fe-4S] cluster. The cluster is coordinated with 3 cysteines and an exchangeable S-adenosyl-L-methionine.</text>
</comment>